<dbReference type="InterPro" id="IPR000073">
    <property type="entry name" value="AB_hydrolase_1"/>
</dbReference>
<dbReference type="Gene3D" id="3.40.50.1820">
    <property type="entry name" value="alpha/beta hydrolase"/>
    <property type="match status" value="1"/>
</dbReference>
<dbReference type="Proteomes" id="UP000294933">
    <property type="component" value="Unassembled WGS sequence"/>
</dbReference>
<proteinExistence type="predicted"/>
<dbReference type="EMBL" id="ML170176">
    <property type="protein sequence ID" value="TDL22230.1"/>
    <property type="molecule type" value="Genomic_DNA"/>
</dbReference>
<dbReference type="Pfam" id="PF12697">
    <property type="entry name" value="Abhydrolase_6"/>
    <property type="match status" value="1"/>
</dbReference>
<protein>
    <submittedName>
        <fullName evidence="2">Alpha/beta-hydrolase</fullName>
    </submittedName>
</protein>
<gene>
    <name evidence="2" type="ORF">BD410DRAFT_770820</name>
</gene>
<dbReference type="OrthoDB" id="9988524at2759"/>
<evidence type="ECO:0000313" key="2">
    <source>
        <dbReference type="EMBL" id="TDL22230.1"/>
    </source>
</evidence>
<dbReference type="GO" id="GO:0016787">
    <property type="term" value="F:hydrolase activity"/>
    <property type="evidence" value="ECO:0007669"/>
    <property type="project" value="UniProtKB-KW"/>
</dbReference>
<feature type="domain" description="AB hydrolase-1" evidence="1">
    <location>
        <begin position="44"/>
        <end position="251"/>
    </location>
</feature>
<organism evidence="2 3">
    <name type="scientific">Rickenella mellea</name>
    <dbReference type="NCBI Taxonomy" id="50990"/>
    <lineage>
        <taxon>Eukaryota</taxon>
        <taxon>Fungi</taxon>
        <taxon>Dikarya</taxon>
        <taxon>Basidiomycota</taxon>
        <taxon>Agaricomycotina</taxon>
        <taxon>Agaricomycetes</taxon>
        <taxon>Hymenochaetales</taxon>
        <taxon>Rickenellaceae</taxon>
        <taxon>Rickenella</taxon>
    </lineage>
</organism>
<accession>A0A4Y7Q5Y9</accession>
<name>A0A4Y7Q5Y9_9AGAM</name>
<dbReference type="VEuPathDB" id="FungiDB:BD410DRAFT_770820"/>
<keyword evidence="3" id="KW-1185">Reference proteome</keyword>
<dbReference type="SUPFAM" id="SSF53474">
    <property type="entry name" value="alpha/beta-Hydrolases"/>
    <property type="match status" value="1"/>
</dbReference>
<evidence type="ECO:0000259" key="1">
    <source>
        <dbReference type="Pfam" id="PF12697"/>
    </source>
</evidence>
<reference evidence="2 3" key="1">
    <citation type="submission" date="2018-06" db="EMBL/GenBank/DDBJ databases">
        <title>A transcriptomic atlas of mushroom development highlights an independent origin of complex multicellularity.</title>
        <authorList>
            <consortium name="DOE Joint Genome Institute"/>
            <person name="Krizsan K."/>
            <person name="Almasi E."/>
            <person name="Merenyi Z."/>
            <person name="Sahu N."/>
            <person name="Viragh M."/>
            <person name="Koszo T."/>
            <person name="Mondo S."/>
            <person name="Kiss B."/>
            <person name="Balint B."/>
            <person name="Kues U."/>
            <person name="Barry K."/>
            <person name="Hegedus J.C."/>
            <person name="Henrissat B."/>
            <person name="Johnson J."/>
            <person name="Lipzen A."/>
            <person name="Ohm R."/>
            <person name="Nagy I."/>
            <person name="Pangilinan J."/>
            <person name="Yan J."/>
            <person name="Xiong Y."/>
            <person name="Grigoriev I.V."/>
            <person name="Hibbett D.S."/>
            <person name="Nagy L.G."/>
        </authorList>
    </citation>
    <scope>NUCLEOTIDE SEQUENCE [LARGE SCALE GENOMIC DNA]</scope>
    <source>
        <strain evidence="2 3">SZMC22713</strain>
    </source>
</reference>
<dbReference type="STRING" id="50990.A0A4Y7Q5Y9"/>
<evidence type="ECO:0000313" key="3">
    <source>
        <dbReference type="Proteomes" id="UP000294933"/>
    </source>
</evidence>
<keyword evidence="2" id="KW-0378">Hydrolase</keyword>
<sequence length="287" mass="32742">MPPDKVPTKTTRLWIPHPSVPDCRIAGDLESQEHVGDNGKKIALILHGTMGHKDYLFQKKLALWLPIDSFRFDFRGSHETGGTWKMGSIEEDVEDLQVVVQHLTERLGYNIELIVGHSRGSLAAFRWLCTAEAAKRVGAFVNVAGRYRMWVQRDAFYKPFFDDKGYYEWKVTVARNPVVGRIYPEDVNAFGSWDTSLVWDDFPSQVDVLTIQGLKDGTVPPYDAVIYACALGNRSPGTHNLHFVEEADHNFVGYFDEVVETILDWLRIRSQEKLRTGMWKTGVRGRL</sequence>
<dbReference type="AlphaFoldDB" id="A0A4Y7Q5Y9"/>
<dbReference type="InterPro" id="IPR029058">
    <property type="entry name" value="AB_hydrolase_fold"/>
</dbReference>